<gene>
    <name evidence="2" type="ORF">MKZ38_001782</name>
</gene>
<feature type="region of interest" description="Disordered" evidence="1">
    <location>
        <begin position="75"/>
        <end position="137"/>
    </location>
</feature>
<comment type="caution">
    <text evidence="2">The sequence shown here is derived from an EMBL/GenBank/DDBJ whole genome shotgun (WGS) entry which is preliminary data.</text>
</comment>
<keyword evidence="3" id="KW-1185">Reference proteome</keyword>
<dbReference type="Proteomes" id="UP001201980">
    <property type="component" value="Unassembled WGS sequence"/>
</dbReference>
<evidence type="ECO:0000256" key="1">
    <source>
        <dbReference type="SAM" id="MobiDB-lite"/>
    </source>
</evidence>
<evidence type="ECO:0000313" key="3">
    <source>
        <dbReference type="Proteomes" id="UP001201980"/>
    </source>
</evidence>
<name>A0AAD5RXP5_9PEZI</name>
<sequence>MGPHGSPLYKLQPDSSTFNILFNSVEETALLTGTSHPETETETEALEVEIEVTSTVINKMAIVNSVGERPVSVNAAALGEGESDTGTSVGNAPGGGDGTCTGSGVGAGTGGNSAMSRGHSSALWENTMAGAPDDDPV</sequence>
<organism evidence="2 3">
    <name type="scientific">Zalerion maritima</name>
    <dbReference type="NCBI Taxonomy" id="339359"/>
    <lineage>
        <taxon>Eukaryota</taxon>
        <taxon>Fungi</taxon>
        <taxon>Dikarya</taxon>
        <taxon>Ascomycota</taxon>
        <taxon>Pezizomycotina</taxon>
        <taxon>Sordariomycetes</taxon>
        <taxon>Lulworthiomycetidae</taxon>
        <taxon>Lulworthiales</taxon>
        <taxon>Lulworthiaceae</taxon>
        <taxon>Zalerion</taxon>
    </lineage>
</organism>
<accession>A0AAD5RXP5</accession>
<evidence type="ECO:0000313" key="2">
    <source>
        <dbReference type="EMBL" id="KAJ2906422.1"/>
    </source>
</evidence>
<dbReference type="AlphaFoldDB" id="A0AAD5RXP5"/>
<feature type="compositionally biased region" description="Gly residues" evidence="1">
    <location>
        <begin position="92"/>
        <end position="111"/>
    </location>
</feature>
<proteinExistence type="predicted"/>
<protein>
    <submittedName>
        <fullName evidence="2">Uncharacterized protein</fullName>
    </submittedName>
</protein>
<reference evidence="2" key="1">
    <citation type="submission" date="2022-07" db="EMBL/GenBank/DDBJ databases">
        <title>Draft genome sequence of Zalerion maritima ATCC 34329, a (micro)plastics degrading marine fungus.</title>
        <authorList>
            <person name="Paco A."/>
            <person name="Goncalves M.F.M."/>
            <person name="Rocha-Santos T.A.P."/>
            <person name="Alves A."/>
        </authorList>
    </citation>
    <scope>NUCLEOTIDE SEQUENCE</scope>
    <source>
        <strain evidence="2">ATCC 34329</strain>
    </source>
</reference>
<dbReference type="EMBL" id="JAKWBI020000014">
    <property type="protein sequence ID" value="KAJ2906422.1"/>
    <property type="molecule type" value="Genomic_DNA"/>
</dbReference>